<gene>
    <name evidence="1" type="ORF">Tci_926627</name>
</gene>
<dbReference type="AlphaFoldDB" id="A0A699X9N5"/>
<protein>
    <recommendedName>
        <fullName evidence="2">Zinc finger, CCHC-type</fullName>
    </recommendedName>
</protein>
<dbReference type="EMBL" id="BKCJ011808528">
    <property type="protein sequence ID" value="GFD54658.1"/>
    <property type="molecule type" value="Genomic_DNA"/>
</dbReference>
<feature type="non-terminal residue" evidence="1">
    <location>
        <position position="1"/>
    </location>
</feature>
<reference evidence="1" key="1">
    <citation type="journal article" date="2019" name="Sci. Rep.">
        <title>Draft genome of Tanacetum cinerariifolium, the natural source of mosquito coil.</title>
        <authorList>
            <person name="Yamashiro T."/>
            <person name="Shiraishi A."/>
            <person name="Satake H."/>
            <person name="Nakayama K."/>
        </authorList>
    </citation>
    <scope>NUCLEOTIDE SEQUENCE</scope>
</reference>
<evidence type="ECO:0008006" key="2">
    <source>
        <dbReference type="Google" id="ProtNLM"/>
    </source>
</evidence>
<sequence>SSKTRRAPDHMCIYIDAEEHELGDLDKPANYKAALLDPESQKWLDAMNLEM</sequence>
<evidence type="ECO:0000313" key="1">
    <source>
        <dbReference type="EMBL" id="GFD54658.1"/>
    </source>
</evidence>
<name>A0A699X9N5_TANCI</name>
<organism evidence="1">
    <name type="scientific">Tanacetum cinerariifolium</name>
    <name type="common">Dalmatian daisy</name>
    <name type="synonym">Chrysanthemum cinerariifolium</name>
    <dbReference type="NCBI Taxonomy" id="118510"/>
    <lineage>
        <taxon>Eukaryota</taxon>
        <taxon>Viridiplantae</taxon>
        <taxon>Streptophyta</taxon>
        <taxon>Embryophyta</taxon>
        <taxon>Tracheophyta</taxon>
        <taxon>Spermatophyta</taxon>
        <taxon>Magnoliopsida</taxon>
        <taxon>eudicotyledons</taxon>
        <taxon>Gunneridae</taxon>
        <taxon>Pentapetalae</taxon>
        <taxon>asterids</taxon>
        <taxon>campanulids</taxon>
        <taxon>Asterales</taxon>
        <taxon>Asteraceae</taxon>
        <taxon>Asteroideae</taxon>
        <taxon>Anthemideae</taxon>
        <taxon>Anthemidinae</taxon>
        <taxon>Tanacetum</taxon>
    </lineage>
</organism>
<proteinExistence type="predicted"/>
<comment type="caution">
    <text evidence="1">The sequence shown here is derived from an EMBL/GenBank/DDBJ whole genome shotgun (WGS) entry which is preliminary data.</text>
</comment>
<accession>A0A699X9N5</accession>